<name>A0A3N9TLC5_9VIBR</name>
<dbReference type="EMBL" id="RJVQ01000001">
    <property type="protein sequence ID" value="RQW65149.1"/>
    <property type="molecule type" value="Genomic_DNA"/>
</dbReference>
<dbReference type="InterPro" id="IPR013398">
    <property type="entry name" value="CRISPR-assoc_prot_Csy2"/>
</dbReference>
<accession>A0A3N9TLC5</accession>
<evidence type="ECO:0000313" key="1">
    <source>
        <dbReference type="EMBL" id="RQW65149.1"/>
    </source>
</evidence>
<protein>
    <recommendedName>
        <fullName evidence="3">CRISPR-associated protein Csy2</fullName>
    </recommendedName>
</protein>
<proteinExistence type="predicted"/>
<keyword evidence="2" id="KW-1185">Reference proteome</keyword>
<organism evidence="1 2">
    <name type="scientific">Vibrio viridaestus</name>
    <dbReference type="NCBI Taxonomy" id="2487322"/>
    <lineage>
        <taxon>Bacteria</taxon>
        <taxon>Pseudomonadati</taxon>
        <taxon>Pseudomonadota</taxon>
        <taxon>Gammaproteobacteria</taxon>
        <taxon>Vibrionales</taxon>
        <taxon>Vibrionaceae</taxon>
        <taxon>Vibrio</taxon>
    </lineage>
</organism>
<dbReference type="Proteomes" id="UP000281112">
    <property type="component" value="Unassembled WGS sequence"/>
</dbReference>
<evidence type="ECO:0000313" key="2">
    <source>
        <dbReference type="Proteomes" id="UP000281112"/>
    </source>
</evidence>
<comment type="caution">
    <text evidence="1">The sequence shown here is derived from an EMBL/GenBank/DDBJ whole genome shotgun (WGS) entry which is preliminary data.</text>
</comment>
<evidence type="ECO:0008006" key="3">
    <source>
        <dbReference type="Google" id="ProtNLM"/>
    </source>
</evidence>
<dbReference type="Pfam" id="PF09614">
    <property type="entry name" value="Cas_Csy2"/>
    <property type="match status" value="1"/>
</dbReference>
<sequence>MNTLSNLLAEYKDSDELTLILRKAFRPLTPHIDITDSPLEALTVLVNLTDKVEKQKDLLDQLRCKEKIRDEKWWRYSLKTTQYRHSHNVKFPDIRASGIIRAKPIGELPRYLFSSSKLEPLNWSYSQDSKYVNLAIFLTSEFIWENNICCLANVLKNPEHSLWSSLKKLGCYEKQKKVAIKQLKAIPHHLIDVKLASNYLKQISVSDGKGSYITLSPVSSQSVQSHCYQAIEGKYKFTALMHCSRATSMGLLPMSCGGTFRLIESMPFIGRQKHHYLNTRTQWLTKEYINALDQFWHQKDWLIPSNQRRKFQNSLKSSMTNMLKLWLTNEKEYQPDNSAEKLAEKFNADLALTSSASRFAYNPNLTKTFIQLFFKLIEEEAPSTSSIKNDQQGIFLVLPNLRVTGANAMNTPASIGLPSMMGMWGFLHAFERKMQTHNTAFEMDSFAVCVHSGHIENRGLTKEHTLKTNGKIDPPATRDDWQFDGNITFIIRLKNVISVTKTDIARMLPKRLARGTTRFTIDGIDGFKCYSHFKEAVTSISAEQGKWLSLEPLTELNDINCILDALKTDSELSTNCVGYHLLEKPSDKPDSLRSYPHAFAETILGLIKSISISKITDWETLFWQYRYTSNGPLVIPRSIE</sequence>
<gene>
    <name evidence="1" type="ORF">EES38_03705</name>
</gene>
<dbReference type="RefSeq" id="WP_124935803.1">
    <property type="nucleotide sequence ID" value="NZ_RJVQ01000001.1"/>
</dbReference>
<dbReference type="AlphaFoldDB" id="A0A3N9TLC5"/>
<dbReference type="OrthoDB" id="6093293at2"/>
<reference evidence="1 2" key="1">
    <citation type="submission" date="2018-11" db="EMBL/GenBank/DDBJ databases">
        <title>Vibrio LJC006 sp. nov., isolated from seawater during the bloom of the enteromorpha.</title>
        <authorList>
            <person name="Liang J."/>
        </authorList>
    </citation>
    <scope>NUCLEOTIDE SEQUENCE [LARGE SCALE GENOMIC DNA]</scope>
    <source>
        <strain evidence="1 2">LJC006</strain>
    </source>
</reference>